<dbReference type="Proteomes" id="UP000001940">
    <property type="component" value="Chromosome II"/>
</dbReference>
<dbReference type="InterPro" id="IPR002900">
    <property type="entry name" value="DUF38/FTH_CAE_spp"/>
</dbReference>
<dbReference type="PANTHER" id="PTHR23014:SF1">
    <property type="entry name" value="DUF38 DOMAIN-CONTAINING PROTEIN-RELATED"/>
    <property type="match status" value="1"/>
</dbReference>
<dbReference type="AlphaFoldDB" id="O17200"/>
<dbReference type="KEGG" id="cel:CELE_C08E3.9"/>
<evidence type="ECO:0000259" key="2">
    <source>
        <dbReference type="Pfam" id="PF17906"/>
    </source>
</evidence>
<dbReference type="InParanoid" id="O17200"/>
<dbReference type="PaxDb" id="6239-C08E3.9"/>
<comment type="interaction">
    <interactant intactId="EBI-313801">
        <id>O17200</id>
    </interactant>
    <interactant intactId="EBI-313778">
        <id>P34286</id>
        <label>pbs-6</label>
    </interactant>
    <organismsDiffer>false</organismsDiffer>
    <experiments>3</experiments>
</comment>
<dbReference type="CTD" id="182401"/>
<sequence length="383" mass="44672">MSASLRQSELTIRACILYEALGKNPIQLSYYNFCTRVGNGVMGFSDFEFWYDRFSNGNHDLDYDRSVNQVPKSLPEMPKSEKTEISEIGTQVDIVELLNLMKVSQSVAQKRKVVLDSLVVQFYEGESCSRLIFNDRYIIKYEKKDQGCTVSYSDNRASSDSRKKEINVTDEDYVELCIKDLKLLMENRMVHLKTFRFAIIAVATKEFREKCMKRVEEALKTAKSLTSRTVETTGGYLLELAQLMAIFPAKNVEEIRFTGDGTIGSEQLVSLEQWKNARKFDGMRDLNVPIEHFLHFETFIVYLSVFTEDDAVKLRDMIDRSAHFCYARLHFKSMNIRTLMGVFDVYNTEHNIVYQTPDQRYFNVRFYSNELQITKSGYKFHYY</sequence>
<dbReference type="WormBase" id="C08E3.9">
    <property type="protein sequence ID" value="CE39129"/>
    <property type="gene ID" value="WBGene00015601"/>
    <property type="gene designation" value="fbxa-166"/>
</dbReference>
<feature type="domain" description="DUF38" evidence="1">
    <location>
        <begin position="209"/>
        <end position="344"/>
    </location>
</feature>
<evidence type="ECO:0000313" key="3">
    <source>
        <dbReference type="EMBL" id="CCD63673.1"/>
    </source>
</evidence>
<dbReference type="Pfam" id="PF01827">
    <property type="entry name" value="FTH"/>
    <property type="match status" value="1"/>
</dbReference>
<organism evidence="3 4">
    <name type="scientific">Caenorhabditis elegans</name>
    <dbReference type="NCBI Taxonomy" id="6239"/>
    <lineage>
        <taxon>Eukaryota</taxon>
        <taxon>Metazoa</taxon>
        <taxon>Ecdysozoa</taxon>
        <taxon>Nematoda</taxon>
        <taxon>Chromadorea</taxon>
        <taxon>Rhabditida</taxon>
        <taxon>Rhabditina</taxon>
        <taxon>Rhabditomorpha</taxon>
        <taxon>Rhabditoidea</taxon>
        <taxon>Rhabditidae</taxon>
        <taxon>Peloderinae</taxon>
        <taxon>Caenorhabditis</taxon>
    </lineage>
</organism>
<dbReference type="HOGENOM" id="CLU_030831_3_2_1"/>
<gene>
    <name evidence="3 5" type="primary">fbxa-166</name>
    <name evidence="5" type="ORF">C08E3.9</name>
    <name evidence="3" type="ORF">CELE_C08E3.9</name>
</gene>
<dbReference type="DIP" id="DIP-26903N"/>
<accession>O17200</accession>
<dbReference type="AGR" id="WB:WBGene00015601"/>
<evidence type="ECO:0000259" key="1">
    <source>
        <dbReference type="Pfam" id="PF01827"/>
    </source>
</evidence>
<proteinExistence type="evidence at protein level"/>
<dbReference type="EMBL" id="BX284602">
    <property type="protein sequence ID" value="CCD63673.1"/>
    <property type="molecule type" value="Genomic_DNA"/>
</dbReference>
<dbReference type="OMA" id="NTEHNIV"/>
<dbReference type="Bgee" id="WBGene00015601">
    <property type="expression patterns" value="Expressed in larva"/>
</dbReference>
<dbReference type="Pfam" id="PF17906">
    <property type="entry name" value="HTH_48"/>
    <property type="match status" value="1"/>
</dbReference>
<keyword evidence="4" id="KW-1185">Reference proteome</keyword>
<dbReference type="FunCoup" id="O17200">
    <property type="interactions" value="6"/>
</dbReference>
<reference evidence="3 4" key="1">
    <citation type="journal article" date="1998" name="Science">
        <title>Genome sequence of the nematode C. elegans: a platform for investigating biology.</title>
        <authorList>
            <consortium name="The C. elegans sequencing consortium"/>
            <person name="Sulson J.E."/>
            <person name="Waterston R."/>
        </authorList>
    </citation>
    <scope>NUCLEOTIDE SEQUENCE [LARGE SCALE GENOMIC DNA]</scope>
    <source>
        <strain evidence="3 4">Bristol N2</strain>
    </source>
</reference>
<dbReference type="PhylomeDB" id="O17200"/>
<dbReference type="STRING" id="6239.C08E3.9.1"/>
<dbReference type="PIR" id="T32360">
    <property type="entry name" value="T32360"/>
</dbReference>
<dbReference type="IntAct" id="O17200">
    <property type="interactions" value="3"/>
</dbReference>
<dbReference type="GeneID" id="182401"/>
<dbReference type="InterPro" id="IPR041426">
    <property type="entry name" value="Mos1_HTH"/>
</dbReference>
<evidence type="ECO:0000313" key="4">
    <source>
        <dbReference type="Proteomes" id="UP000001940"/>
    </source>
</evidence>
<evidence type="ECO:0000313" key="5">
    <source>
        <dbReference type="WormBase" id="C08E3.9"/>
    </source>
</evidence>
<dbReference type="UCSC" id="C08E3.9">
    <property type="organism name" value="c. elegans"/>
</dbReference>
<feature type="domain" description="Mos1 transposase HTH" evidence="2">
    <location>
        <begin position="12"/>
        <end position="58"/>
    </location>
</feature>
<protein>
    <submittedName>
        <fullName evidence="3">F-box domain-containing protein</fullName>
    </submittedName>
</protein>
<dbReference type="PANTHER" id="PTHR23014">
    <property type="entry name" value="F-BOX A PROTEIN"/>
    <property type="match status" value="1"/>
</dbReference>
<dbReference type="SMR" id="O17200"/>
<name>O17200_CAEEL</name>
<dbReference type="RefSeq" id="NP_494014.2">
    <property type="nucleotide sequence ID" value="NM_061613.5"/>
</dbReference>